<name>A0A9P6QWC2_9FUNG</name>
<keyword evidence="3" id="KW-1185">Reference proteome</keyword>
<organism evidence="2 3">
    <name type="scientific">Linnemannia gamsii</name>
    <dbReference type="NCBI Taxonomy" id="64522"/>
    <lineage>
        <taxon>Eukaryota</taxon>
        <taxon>Fungi</taxon>
        <taxon>Fungi incertae sedis</taxon>
        <taxon>Mucoromycota</taxon>
        <taxon>Mortierellomycotina</taxon>
        <taxon>Mortierellomycetes</taxon>
        <taxon>Mortierellales</taxon>
        <taxon>Mortierellaceae</taxon>
        <taxon>Linnemannia</taxon>
    </lineage>
</organism>
<accession>A0A9P6QWC2</accession>
<comment type="caution">
    <text evidence="2">The sequence shown here is derived from an EMBL/GenBank/DDBJ whole genome shotgun (WGS) entry which is preliminary data.</text>
</comment>
<feature type="region of interest" description="Disordered" evidence="1">
    <location>
        <begin position="71"/>
        <end position="105"/>
    </location>
</feature>
<reference evidence="2" key="1">
    <citation type="journal article" date="2020" name="Fungal Divers.">
        <title>Resolving the Mortierellaceae phylogeny through synthesis of multi-gene phylogenetics and phylogenomics.</title>
        <authorList>
            <person name="Vandepol N."/>
            <person name="Liber J."/>
            <person name="Desiro A."/>
            <person name="Na H."/>
            <person name="Kennedy M."/>
            <person name="Barry K."/>
            <person name="Grigoriev I.V."/>
            <person name="Miller A.N."/>
            <person name="O'Donnell K."/>
            <person name="Stajich J.E."/>
            <person name="Bonito G."/>
        </authorList>
    </citation>
    <scope>NUCLEOTIDE SEQUENCE</scope>
    <source>
        <strain evidence="2">NVP60</strain>
    </source>
</reference>
<dbReference type="OrthoDB" id="10511744at2759"/>
<evidence type="ECO:0000313" key="2">
    <source>
        <dbReference type="EMBL" id="KAG0304488.1"/>
    </source>
</evidence>
<evidence type="ECO:0000256" key="1">
    <source>
        <dbReference type="SAM" id="MobiDB-lite"/>
    </source>
</evidence>
<dbReference type="Proteomes" id="UP000823405">
    <property type="component" value="Unassembled WGS sequence"/>
</dbReference>
<sequence length="105" mass="11249">MKEKTTDEVVSRFQKTLSAYTSPTNLPTQGFITLAHDISPETVAVTKELIFIGIQSGLKIQSFASCLQDNWPYSSPQTPGARGANPEGLSSRLSDANAPPSGHVD</sequence>
<proteinExistence type="predicted"/>
<dbReference type="AlphaFoldDB" id="A0A9P6QWC2"/>
<protein>
    <submittedName>
        <fullName evidence="2">Uncharacterized protein</fullName>
    </submittedName>
</protein>
<evidence type="ECO:0000313" key="3">
    <source>
        <dbReference type="Proteomes" id="UP000823405"/>
    </source>
</evidence>
<gene>
    <name evidence="2" type="ORF">BGZ97_001475</name>
</gene>
<dbReference type="EMBL" id="JAAAIN010001302">
    <property type="protein sequence ID" value="KAG0304488.1"/>
    <property type="molecule type" value="Genomic_DNA"/>
</dbReference>